<sequence length="171" mass="19819">MEIKDEKKQRKEPVVTVTGTSNAQLICIKDDNSIASCASDIEPNKCDLSHNSSMKNLLSAEVQTSDSKFIIRDDISNRPSTSNIKISRVSKPRRMLKLLPKEYAINVIQYKLMFHKHHKGSYMYRKTHTTKPWELMDKISEEIFDYALLGIAKEIEVNEMLENIYNAEFQY</sequence>
<dbReference type="EMBL" id="JABFTP020000062">
    <property type="protein sequence ID" value="KAL3273748.1"/>
    <property type="molecule type" value="Genomic_DNA"/>
</dbReference>
<evidence type="ECO:0000313" key="2">
    <source>
        <dbReference type="Proteomes" id="UP001516400"/>
    </source>
</evidence>
<reference evidence="1 2" key="1">
    <citation type="journal article" date="2021" name="BMC Biol.">
        <title>Horizontally acquired antibacterial genes associated with adaptive radiation of ladybird beetles.</title>
        <authorList>
            <person name="Li H.S."/>
            <person name="Tang X.F."/>
            <person name="Huang Y.H."/>
            <person name="Xu Z.Y."/>
            <person name="Chen M.L."/>
            <person name="Du X.Y."/>
            <person name="Qiu B.Y."/>
            <person name="Chen P.T."/>
            <person name="Zhang W."/>
            <person name="Slipinski A."/>
            <person name="Escalona H.E."/>
            <person name="Waterhouse R.M."/>
            <person name="Zwick A."/>
            <person name="Pang H."/>
        </authorList>
    </citation>
    <scope>NUCLEOTIDE SEQUENCE [LARGE SCALE GENOMIC DNA]</scope>
    <source>
        <strain evidence="1">SYSU2018</strain>
    </source>
</reference>
<gene>
    <name evidence="1" type="ORF">HHI36_015176</name>
</gene>
<keyword evidence="2" id="KW-1185">Reference proteome</keyword>
<accession>A0ABD2N4U3</accession>
<protein>
    <submittedName>
        <fullName evidence="1">Uncharacterized protein</fullName>
    </submittedName>
</protein>
<comment type="caution">
    <text evidence="1">The sequence shown here is derived from an EMBL/GenBank/DDBJ whole genome shotgun (WGS) entry which is preliminary data.</text>
</comment>
<evidence type="ECO:0000313" key="1">
    <source>
        <dbReference type="EMBL" id="KAL3273748.1"/>
    </source>
</evidence>
<dbReference type="Proteomes" id="UP001516400">
    <property type="component" value="Unassembled WGS sequence"/>
</dbReference>
<organism evidence="1 2">
    <name type="scientific">Cryptolaemus montrouzieri</name>
    <dbReference type="NCBI Taxonomy" id="559131"/>
    <lineage>
        <taxon>Eukaryota</taxon>
        <taxon>Metazoa</taxon>
        <taxon>Ecdysozoa</taxon>
        <taxon>Arthropoda</taxon>
        <taxon>Hexapoda</taxon>
        <taxon>Insecta</taxon>
        <taxon>Pterygota</taxon>
        <taxon>Neoptera</taxon>
        <taxon>Endopterygota</taxon>
        <taxon>Coleoptera</taxon>
        <taxon>Polyphaga</taxon>
        <taxon>Cucujiformia</taxon>
        <taxon>Coccinelloidea</taxon>
        <taxon>Coccinellidae</taxon>
        <taxon>Scymninae</taxon>
        <taxon>Scymnini</taxon>
        <taxon>Cryptolaemus</taxon>
    </lineage>
</organism>
<proteinExistence type="predicted"/>
<dbReference type="AlphaFoldDB" id="A0ABD2N4U3"/>
<name>A0ABD2N4U3_9CUCU</name>